<accession>A0ABT2YEH7</accession>
<keyword evidence="2" id="KW-1185">Reference proteome</keyword>
<dbReference type="InterPro" id="IPR036255">
    <property type="entry name" value="YgfB-like_sf"/>
</dbReference>
<dbReference type="SUPFAM" id="SSF101327">
    <property type="entry name" value="YgfB-like"/>
    <property type="match status" value="1"/>
</dbReference>
<dbReference type="RefSeq" id="WP_263571026.1">
    <property type="nucleotide sequence ID" value="NZ_JAJIRN010000004.1"/>
</dbReference>
<gene>
    <name evidence="1" type="ORF">LNV07_10010</name>
</gene>
<organism evidence="1 2">
    <name type="scientific">Roseateles oligotrophus</name>
    <dbReference type="NCBI Taxonomy" id="1769250"/>
    <lineage>
        <taxon>Bacteria</taxon>
        <taxon>Pseudomonadati</taxon>
        <taxon>Pseudomonadota</taxon>
        <taxon>Betaproteobacteria</taxon>
        <taxon>Burkholderiales</taxon>
        <taxon>Sphaerotilaceae</taxon>
        <taxon>Roseateles</taxon>
    </lineage>
</organism>
<reference evidence="1 2" key="1">
    <citation type="submission" date="2021-11" db="EMBL/GenBank/DDBJ databases">
        <authorList>
            <person name="Liang Q."/>
            <person name="Mou H."/>
            <person name="Liu Z."/>
        </authorList>
    </citation>
    <scope>NUCLEOTIDE SEQUENCE [LARGE SCALE GENOMIC DNA]</scope>
    <source>
        <strain evidence="1 2">CHU3</strain>
    </source>
</reference>
<dbReference type="NCBIfam" id="TIGR02292">
    <property type="entry name" value="ygfB_yecA"/>
    <property type="match status" value="1"/>
</dbReference>
<sequence>MEYPQYDPQSDNLPLSDEELSTLDDMLTKLPSEAAMNIEALDGYLSALLLSPIPLADLPGADWLPLAWGGDGDDLEASTKPENYPFASGKQRKRVTLLVLRHLRSIAWQWAAKPELWEPIFSVAESDVEGEPDLTDAEEWAIGFLTAVDLAPEAWEPLFDGPVTGPLLAPIAFLGGDESQLNDEERARLADPKERDAISRAVLDNVLQLWAARNKH</sequence>
<comment type="caution">
    <text evidence="1">The sequence shown here is derived from an EMBL/GenBank/DDBJ whole genome shotgun (WGS) entry which is preliminary data.</text>
</comment>
<proteinExistence type="predicted"/>
<dbReference type="Proteomes" id="UP001209701">
    <property type="component" value="Unassembled WGS sequence"/>
</dbReference>
<evidence type="ECO:0000313" key="2">
    <source>
        <dbReference type="Proteomes" id="UP001209701"/>
    </source>
</evidence>
<evidence type="ECO:0000313" key="1">
    <source>
        <dbReference type="EMBL" id="MCV2368427.1"/>
    </source>
</evidence>
<dbReference type="InterPro" id="IPR011978">
    <property type="entry name" value="YgfB-like"/>
</dbReference>
<dbReference type="Pfam" id="PF03695">
    <property type="entry name" value="UPF0149"/>
    <property type="match status" value="1"/>
</dbReference>
<dbReference type="EMBL" id="JAJIRN010000004">
    <property type="protein sequence ID" value="MCV2368427.1"/>
    <property type="molecule type" value="Genomic_DNA"/>
</dbReference>
<name>A0ABT2YEH7_9BURK</name>
<protein>
    <submittedName>
        <fullName evidence="1">UPF0149 family protein</fullName>
    </submittedName>
</protein>